<dbReference type="AlphaFoldDB" id="A0A9N7Y7E7"/>
<feature type="region of interest" description="Disordered" evidence="1">
    <location>
        <begin position="1"/>
        <end position="49"/>
    </location>
</feature>
<feature type="compositionally biased region" description="Basic and acidic residues" evidence="1">
    <location>
        <begin position="1"/>
        <end position="15"/>
    </location>
</feature>
<accession>A0A9N7Y7E7</accession>
<sequence>MKGEREEEERSRGEMDELVEEEATYTSSSYASQRTLDLHPPPPPPPPLFLTMYDDHLILKVINRSTGARALADSPHTSSSSLCTSSRSPIKPSWFYSGEQGGGNLKHGQHSHLDENTHSVWISTSVFERTIDSLQPAQHSGSVMLEPVLRSQGRGTRFQSDNQLIRGETNQQSSAILVPAQWQQQWGGGAVMEVDPRAGGSSD</sequence>
<evidence type="ECO:0000256" key="1">
    <source>
        <dbReference type="SAM" id="MobiDB-lite"/>
    </source>
</evidence>
<name>A0A9N7Y7E7_PLEPL</name>
<dbReference type="Proteomes" id="UP001153269">
    <property type="component" value="Unassembled WGS sequence"/>
</dbReference>
<gene>
    <name evidence="2" type="ORF">PLEPLA_LOCUS3144</name>
</gene>
<feature type="compositionally biased region" description="Pro residues" evidence="1">
    <location>
        <begin position="39"/>
        <end position="48"/>
    </location>
</feature>
<organism evidence="2 3">
    <name type="scientific">Pleuronectes platessa</name>
    <name type="common">European plaice</name>
    <dbReference type="NCBI Taxonomy" id="8262"/>
    <lineage>
        <taxon>Eukaryota</taxon>
        <taxon>Metazoa</taxon>
        <taxon>Chordata</taxon>
        <taxon>Craniata</taxon>
        <taxon>Vertebrata</taxon>
        <taxon>Euteleostomi</taxon>
        <taxon>Actinopterygii</taxon>
        <taxon>Neopterygii</taxon>
        <taxon>Teleostei</taxon>
        <taxon>Neoteleostei</taxon>
        <taxon>Acanthomorphata</taxon>
        <taxon>Carangaria</taxon>
        <taxon>Pleuronectiformes</taxon>
        <taxon>Pleuronectoidei</taxon>
        <taxon>Pleuronectidae</taxon>
        <taxon>Pleuronectes</taxon>
    </lineage>
</organism>
<proteinExistence type="predicted"/>
<protein>
    <submittedName>
        <fullName evidence="2">Uncharacterized protein</fullName>
    </submittedName>
</protein>
<feature type="compositionally biased region" description="Polar residues" evidence="1">
    <location>
        <begin position="24"/>
        <end position="35"/>
    </location>
</feature>
<dbReference type="EMBL" id="CADEAL010000155">
    <property type="protein sequence ID" value="CAB1415428.1"/>
    <property type="molecule type" value="Genomic_DNA"/>
</dbReference>
<evidence type="ECO:0000313" key="3">
    <source>
        <dbReference type="Proteomes" id="UP001153269"/>
    </source>
</evidence>
<reference evidence="2" key="1">
    <citation type="submission" date="2020-03" db="EMBL/GenBank/DDBJ databases">
        <authorList>
            <person name="Weist P."/>
        </authorList>
    </citation>
    <scope>NUCLEOTIDE SEQUENCE</scope>
</reference>
<evidence type="ECO:0000313" key="2">
    <source>
        <dbReference type="EMBL" id="CAB1415428.1"/>
    </source>
</evidence>
<comment type="caution">
    <text evidence="2">The sequence shown here is derived from an EMBL/GenBank/DDBJ whole genome shotgun (WGS) entry which is preliminary data.</text>
</comment>
<keyword evidence="3" id="KW-1185">Reference proteome</keyword>